<dbReference type="AlphaFoldDB" id="I4EMT7"/>
<dbReference type="EMBL" id="CAGS01000612">
    <property type="protein sequence ID" value="CCF86000.1"/>
    <property type="molecule type" value="Genomic_DNA"/>
</dbReference>
<dbReference type="Pfam" id="PF13551">
    <property type="entry name" value="HTH_29"/>
    <property type="match status" value="1"/>
</dbReference>
<protein>
    <submittedName>
        <fullName evidence="1">Uncharacterized protein</fullName>
    </submittedName>
</protein>
<evidence type="ECO:0000313" key="2">
    <source>
        <dbReference type="Proteomes" id="UP000004221"/>
    </source>
</evidence>
<accession>I4EMT7</accession>
<gene>
    <name evidence="1" type="ORF">NITHO_650012</name>
</gene>
<dbReference type="Proteomes" id="UP000004221">
    <property type="component" value="Unassembled WGS sequence"/>
</dbReference>
<keyword evidence="2" id="KW-1185">Reference proteome</keyword>
<name>I4EMT7_9BACT</name>
<organism evidence="1 2">
    <name type="scientific">Nitrolancea hollandica Lb</name>
    <dbReference type="NCBI Taxonomy" id="1129897"/>
    <lineage>
        <taxon>Bacteria</taxon>
        <taxon>Pseudomonadati</taxon>
        <taxon>Thermomicrobiota</taxon>
        <taxon>Thermomicrobia</taxon>
        <taxon>Sphaerobacterales</taxon>
        <taxon>Sphaerobacterineae</taxon>
        <taxon>Sphaerobacteraceae</taxon>
        <taxon>Nitrolancea</taxon>
    </lineage>
</organism>
<reference evidence="1 2" key="1">
    <citation type="journal article" date="2012" name="ISME J.">
        <title>Nitrification expanded: discovery, physiology and genomics of a nitrite-oxidizing bacterium from the phylum Chloroflexi.</title>
        <authorList>
            <person name="Sorokin D.Y."/>
            <person name="Lucker S."/>
            <person name="Vejmelkova D."/>
            <person name="Kostrikina N.A."/>
            <person name="Kleerebezem R."/>
            <person name="Rijpstra W.I."/>
            <person name="Damste J.S."/>
            <person name="Le Paslier D."/>
            <person name="Muyzer G."/>
            <person name="Wagner M."/>
            <person name="van Loosdrecht M.C."/>
            <person name="Daims H."/>
        </authorList>
    </citation>
    <scope>NUCLEOTIDE SEQUENCE [LARGE SCALE GENOMIC DNA]</scope>
    <source>
        <strain evidence="2">none</strain>
    </source>
</reference>
<comment type="caution">
    <text evidence="1">The sequence shown here is derived from an EMBL/GenBank/DDBJ whole genome shotgun (WGS) entry which is preliminary data.</text>
</comment>
<evidence type="ECO:0000313" key="1">
    <source>
        <dbReference type="EMBL" id="CCF86000.1"/>
    </source>
</evidence>
<sequence>MLRLLKAGQITSLRASTPLLGYSLSQLYRWWAAYRRSGLARLLETHPRPGAPAKLTPAAWAGPKPVLPPVGMTAASRPLQVLLMSIRA</sequence>
<proteinExistence type="predicted"/>
<dbReference type="RefSeq" id="WP_008481443.1">
    <property type="nucleotide sequence ID" value="NZ_CAGS01000612.1"/>
</dbReference>